<evidence type="ECO:0000313" key="7">
    <source>
        <dbReference type="EMBL" id="MDO7881570.1"/>
    </source>
</evidence>
<evidence type="ECO:0000259" key="6">
    <source>
        <dbReference type="SMART" id="SM00829"/>
    </source>
</evidence>
<dbReference type="PANTHER" id="PTHR43350">
    <property type="entry name" value="NAD-DEPENDENT ALCOHOL DEHYDROGENASE"/>
    <property type="match status" value="1"/>
</dbReference>
<dbReference type="SUPFAM" id="SSF50129">
    <property type="entry name" value="GroES-like"/>
    <property type="match status" value="1"/>
</dbReference>
<keyword evidence="8" id="KW-1185">Reference proteome</keyword>
<dbReference type="EMBL" id="JAUQUB010000001">
    <property type="protein sequence ID" value="MDO7881570.1"/>
    <property type="molecule type" value="Genomic_DNA"/>
</dbReference>
<feature type="domain" description="Enoyl reductase (ER)" evidence="6">
    <location>
        <begin position="13"/>
        <end position="340"/>
    </location>
</feature>
<evidence type="ECO:0000256" key="2">
    <source>
        <dbReference type="ARBA" id="ARBA00008072"/>
    </source>
</evidence>
<dbReference type="RefSeq" id="WP_305001978.1">
    <property type="nucleotide sequence ID" value="NZ_JAUQUB010000001.1"/>
</dbReference>
<dbReference type="InterPro" id="IPR020843">
    <property type="entry name" value="ER"/>
</dbReference>
<evidence type="ECO:0000256" key="4">
    <source>
        <dbReference type="ARBA" id="ARBA00022833"/>
    </source>
</evidence>
<sequence length="358" mass="37393">MTPLPSSGLALVMRPDRARLDPVELEVRAPAAGEALVRVEACGVCGSDVFLQEGGFGDKLPVVPGHEAAGRVIAVGDPGDESWVGRQVALYYIDGAQQPWTDRGRENLGPGIRRMGVDVDGAFAEYVTRPLSTLVPVEPELDPAVVAVATDALATPWHALTRIARLQPGETLAVVGVGGIGSNAVQIGRHLGAHVVAVGRSAAKLEQARDLGAAVTIDSASGAGAVVDAAGGPIDVVLQCVGENPAMDRLAIDIAGPGGRVVFVGVSQEPFAVAATELIWRELALLGSRGFTRDDIAEVLDLVRAGALRTDHLTRSRRPLREADAALDDLRAGRVLRTVLVIGDETTEREGESHGLEK</sequence>
<keyword evidence="3" id="KW-0479">Metal-binding</keyword>
<dbReference type="InterPro" id="IPR013154">
    <property type="entry name" value="ADH-like_N"/>
</dbReference>
<dbReference type="InterPro" id="IPR036291">
    <property type="entry name" value="NAD(P)-bd_dom_sf"/>
</dbReference>
<dbReference type="PANTHER" id="PTHR43350:SF17">
    <property type="entry name" value="NAD-DEPENDENT ALCOHOL DEHYDROGENASE"/>
    <property type="match status" value="1"/>
</dbReference>
<dbReference type="InterPro" id="IPR013149">
    <property type="entry name" value="ADH-like_C"/>
</dbReference>
<proteinExistence type="inferred from homology"/>
<dbReference type="SMART" id="SM00829">
    <property type="entry name" value="PKS_ER"/>
    <property type="match status" value="1"/>
</dbReference>
<evidence type="ECO:0000256" key="3">
    <source>
        <dbReference type="ARBA" id="ARBA00022723"/>
    </source>
</evidence>
<keyword evidence="5" id="KW-0560">Oxidoreductase</keyword>
<organism evidence="7 8">
    <name type="scientific">Antiquaquibacter soli</name>
    <dbReference type="NCBI Taxonomy" id="3064523"/>
    <lineage>
        <taxon>Bacteria</taxon>
        <taxon>Bacillati</taxon>
        <taxon>Actinomycetota</taxon>
        <taxon>Actinomycetes</taxon>
        <taxon>Micrococcales</taxon>
        <taxon>Microbacteriaceae</taxon>
        <taxon>Antiquaquibacter</taxon>
    </lineage>
</organism>
<dbReference type="Proteomes" id="UP001241072">
    <property type="component" value="Unassembled WGS sequence"/>
</dbReference>
<dbReference type="SUPFAM" id="SSF51735">
    <property type="entry name" value="NAD(P)-binding Rossmann-fold domains"/>
    <property type="match status" value="1"/>
</dbReference>
<evidence type="ECO:0000256" key="1">
    <source>
        <dbReference type="ARBA" id="ARBA00001947"/>
    </source>
</evidence>
<comment type="similarity">
    <text evidence="2">Belongs to the zinc-containing alcohol dehydrogenase family.</text>
</comment>
<name>A0ABT9BKN2_9MICO</name>
<evidence type="ECO:0000256" key="5">
    <source>
        <dbReference type="ARBA" id="ARBA00023002"/>
    </source>
</evidence>
<comment type="caution">
    <text evidence="7">The sequence shown here is derived from an EMBL/GenBank/DDBJ whole genome shotgun (WGS) entry which is preliminary data.</text>
</comment>
<dbReference type="Gene3D" id="3.90.180.10">
    <property type="entry name" value="Medium-chain alcohol dehydrogenases, catalytic domain"/>
    <property type="match status" value="1"/>
</dbReference>
<protein>
    <submittedName>
        <fullName evidence="7">Zinc-binding dehydrogenase</fullName>
    </submittedName>
</protein>
<dbReference type="InterPro" id="IPR011032">
    <property type="entry name" value="GroES-like_sf"/>
</dbReference>
<evidence type="ECO:0000313" key="8">
    <source>
        <dbReference type="Proteomes" id="UP001241072"/>
    </source>
</evidence>
<dbReference type="Pfam" id="PF00107">
    <property type="entry name" value="ADH_zinc_N"/>
    <property type="match status" value="1"/>
</dbReference>
<comment type="cofactor">
    <cofactor evidence="1">
        <name>Zn(2+)</name>
        <dbReference type="ChEBI" id="CHEBI:29105"/>
    </cofactor>
</comment>
<accession>A0ABT9BKN2</accession>
<keyword evidence="4" id="KW-0862">Zinc</keyword>
<dbReference type="Pfam" id="PF08240">
    <property type="entry name" value="ADH_N"/>
    <property type="match status" value="1"/>
</dbReference>
<gene>
    <name evidence="7" type="ORF">Q5716_04940</name>
</gene>
<dbReference type="Gene3D" id="3.40.50.720">
    <property type="entry name" value="NAD(P)-binding Rossmann-like Domain"/>
    <property type="match status" value="1"/>
</dbReference>
<reference evidence="7 8" key="1">
    <citation type="submission" date="2023-07" db="EMBL/GenBank/DDBJ databases">
        <title>Protaetiibacter sp. nov WY-16 isolated from soil.</title>
        <authorList>
            <person name="Liu B."/>
            <person name="Wan Y."/>
        </authorList>
    </citation>
    <scope>NUCLEOTIDE SEQUENCE [LARGE SCALE GENOMIC DNA]</scope>
    <source>
        <strain evidence="7 8">WY-16</strain>
    </source>
</reference>